<dbReference type="EMBL" id="CP024422">
    <property type="protein sequence ID" value="ATQ56445.1"/>
    <property type="molecule type" value="Genomic_DNA"/>
</dbReference>
<name>A0A2D2C1R2_9RHOB</name>
<proteinExistence type="predicted"/>
<dbReference type="AlphaFoldDB" id="A0A2D2C1R2"/>
<accession>A0A2D2C1R2</accession>
<dbReference type="RefSeq" id="WP_099649253.1">
    <property type="nucleotide sequence ID" value="NZ_CAUQGX010000085.1"/>
</dbReference>
<reference evidence="1 2" key="1">
    <citation type="submission" date="2017-10" db="EMBL/GenBank/DDBJ databases">
        <title>Complete genome sequence of Paracoccus yeei TT13 isolated from human skin.</title>
        <authorList>
            <person name="Lee K."/>
            <person name="Lim J.Y."/>
            <person name="Hwang I."/>
        </authorList>
    </citation>
    <scope>NUCLEOTIDE SEQUENCE [LARGE SCALE GENOMIC DNA]</scope>
    <source>
        <strain evidence="1 2">TT13</strain>
    </source>
</reference>
<dbReference type="Proteomes" id="UP000229314">
    <property type="component" value="Chromosome"/>
</dbReference>
<dbReference type="GeneID" id="78898373"/>
<protein>
    <submittedName>
        <fullName evidence="1">Uncharacterized protein</fullName>
    </submittedName>
</protein>
<sequence length="78" mass="8392">MPQYRITEGWSDPIALQARDMVQNQGAFLMEICPQDPGADPTSLRLPEVTGAVQVDAAMTVRARSLGGTCTLAVIRGF</sequence>
<evidence type="ECO:0000313" key="1">
    <source>
        <dbReference type="EMBL" id="ATQ56445.1"/>
    </source>
</evidence>
<organism evidence="1 2">
    <name type="scientific">Paracoccus yeei</name>
    <dbReference type="NCBI Taxonomy" id="147645"/>
    <lineage>
        <taxon>Bacteria</taxon>
        <taxon>Pseudomonadati</taxon>
        <taxon>Pseudomonadota</taxon>
        <taxon>Alphaproteobacteria</taxon>
        <taxon>Rhodobacterales</taxon>
        <taxon>Paracoccaceae</taxon>
        <taxon>Paracoccus</taxon>
    </lineage>
</organism>
<evidence type="ECO:0000313" key="2">
    <source>
        <dbReference type="Proteomes" id="UP000229314"/>
    </source>
</evidence>
<gene>
    <name evidence="1" type="ORF">PYTT13_11960</name>
</gene>